<dbReference type="PANTHER" id="PTHR24148">
    <property type="entry name" value="ANKYRIN REPEAT DOMAIN-CONTAINING PROTEIN 39 HOMOLOG-RELATED"/>
    <property type="match status" value="1"/>
</dbReference>
<name>A0A6A6QNM7_9PEZI</name>
<reference evidence="2" key="1">
    <citation type="journal article" date="2020" name="Stud. Mycol.">
        <title>101 Dothideomycetes genomes: a test case for predicting lifestyles and emergence of pathogens.</title>
        <authorList>
            <person name="Haridas S."/>
            <person name="Albert R."/>
            <person name="Binder M."/>
            <person name="Bloem J."/>
            <person name="Labutti K."/>
            <person name="Salamov A."/>
            <person name="Andreopoulos B."/>
            <person name="Baker S."/>
            <person name="Barry K."/>
            <person name="Bills G."/>
            <person name="Bluhm B."/>
            <person name="Cannon C."/>
            <person name="Castanera R."/>
            <person name="Culley D."/>
            <person name="Daum C."/>
            <person name="Ezra D."/>
            <person name="Gonzalez J."/>
            <person name="Henrissat B."/>
            <person name="Kuo A."/>
            <person name="Liang C."/>
            <person name="Lipzen A."/>
            <person name="Lutzoni F."/>
            <person name="Magnuson J."/>
            <person name="Mondo S."/>
            <person name="Nolan M."/>
            <person name="Ohm R."/>
            <person name="Pangilinan J."/>
            <person name="Park H.-J."/>
            <person name="Ramirez L."/>
            <person name="Alfaro M."/>
            <person name="Sun H."/>
            <person name="Tritt A."/>
            <person name="Yoshinaga Y."/>
            <person name="Zwiers L.-H."/>
            <person name="Turgeon B."/>
            <person name="Goodwin S."/>
            <person name="Spatafora J."/>
            <person name="Crous P."/>
            <person name="Grigoriev I."/>
        </authorList>
    </citation>
    <scope>NUCLEOTIDE SEQUENCE</scope>
    <source>
        <strain evidence="2">CBS 269.34</strain>
    </source>
</reference>
<keyword evidence="3" id="KW-1185">Reference proteome</keyword>
<protein>
    <submittedName>
        <fullName evidence="2">HET-domain-containing protein</fullName>
    </submittedName>
</protein>
<dbReference type="PANTHER" id="PTHR24148:SF64">
    <property type="entry name" value="HETEROKARYON INCOMPATIBILITY DOMAIN-CONTAINING PROTEIN"/>
    <property type="match status" value="1"/>
</dbReference>
<evidence type="ECO:0000313" key="2">
    <source>
        <dbReference type="EMBL" id="KAF2492507.1"/>
    </source>
</evidence>
<feature type="domain" description="Heterokaryon incompatibility" evidence="1">
    <location>
        <begin position="64"/>
        <end position="209"/>
    </location>
</feature>
<sequence length="683" mass="78014">MRTSHDYEYSALPQDTIRILIVHPGDAKSELYCTLRNRRLRPLDAHGRPKRIEENGVEVELQPYEALSYSWQDQKPGHDIRISDSDHGNYKLNKITENLRDALVTLRHESKERHFWVDAVCMNQENLVEKSRQLPLMARIYSEASNVVVWLGLENEKENTSKAFDLMKKIRTLRDFEVLVEKKTDCDDWEAFIALMTRNWFSRRWVVQEITLASKATLHCGGREILWKSFAEAVALLEVMIDRVKEKFAGSTRNPDKFGDIKEFSASRLVRVTSNMVAKNDAGQVVQKMQSLEYLVTALTPFEAKSPHDIIYAVLSLAKDVSGSTVTEENKGNIEWTVDNVPPELLEGHRDPEGVLNTLKRASRLFKVDKFPVHYGKDFYQVCEDFLKFSTGQSKSLDMICRPWAPVALETSKALPSWIRTLADAPFGRDQNGHWDRQNANVLVGVPGQSPYEASGTYRSTWKFEMDEVAPLLTVQGFQLDVIERLEDPARAGVIPSSWLEYGDLKGKQFKPLEDNTETTSNVTESFWRTMVANKGPDGEAPPPHYAFLCEKTFTTIVKHGDVMLDRIHDRSEYTLQKAYIRRVQSVVWGRKLTKTARFLALVPKDTKEGDIIAIVFGISVPVVLRKRLSDDGEQFDLVGECYAHGAMAGEAFDIRNRMRDDQRSEIATAVIWDCGNRSFRIR</sequence>
<dbReference type="Pfam" id="PF06985">
    <property type="entry name" value="HET"/>
    <property type="match status" value="1"/>
</dbReference>
<evidence type="ECO:0000259" key="1">
    <source>
        <dbReference type="Pfam" id="PF06985"/>
    </source>
</evidence>
<accession>A0A6A6QNM7</accession>
<dbReference type="AlphaFoldDB" id="A0A6A6QNM7"/>
<dbReference type="Proteomes" id="UP000799750">
    <property type="component" value="Unassembled WGS sequence"/>
</dbReference>
<dbReference type="InterPro" id="IPR010730">
    <property type="entry name" value="HET"/>
</dbReference>
<proteinExistence type="predicted"/>
<gene>
    <name evidence="2" type="ORF">BU16DRAFT_515508</name>
</gene>
<dbReference type="EMBL" id="MU004194">
    <property type="protein sequence ID" value="KAF2492507.1"/>
    <property type="molecule type" value="Genomic_DNA"/>
</dbReference>
<dbReference type="OrthoDB" id="3477286at2759"/>
<evidence type="ECO:0000313" key="3">
    <source>
        <dbReference type="Proteomes" id="UP000799750"/>
    </source>
</evidence>
<organism evidence="2 3">
    <name type="scientific">Lophium mytilinum</name>
    <dbReference type="NCBI Taxonomy" id="390894"/>
    <lineage>
        <taxon>Eukaryota</taxon>
        <taxon>Fungi</taxon>
        <taxon>Dikarya</taxon>
        <taxon>Ascomycota</taxon>
        <taxon>Pezizomycotina</taxon>
        <taxon>Dothideomycetes</taxon>
        <taxon>Pleosporomycetidae</taxon>
        <taxon>Mytilinidiales</taxon>
        <taxon>Mytilinidiaceae</taxon>
        <taxon>Lophium</taxon>
    </lineage>
</organism>
<dbReference type="InterPro" id="IPR052895">
    <property type="entry name" value="HetReg/Transcr_Mod"/>
</dbReference>